<feature type="non-terminal residue" evidence="1">
    <location>
        <position position="126"/>
    </location>
</feature>
<dbReference type="EMBL" id="CAJVQB010105906">
    <property type="protein sequence ID" value="CAG8851400.1"/>
    <property type="molecule type" value="Genomic_DNA"/>
</dbReference>
<reference evidence="1 2" key="1">
    <citation type="submission" date="2021-06" db="EMBL/GenBank/DDBJ databases">
        <authorList>
            <person name="Kallberg Y."/>
            <person name="Tangrot J."/>
            <person name="Rosling A."/>
        </authorList>
    </citation>
    <scope>NUCLEOTIDE SEQUENCE [LARGE SCALE GENOMIC DNA]</scope>
    <source>
        <strain evidence="1 2">120-4 pot B 10/14</strain>
    </source>
</reference>
<organism evidence="1 2">
    <name type="scientific">Gigaspora margarita</name>
    <dbReference type="NCBI Taxonomy" id="4874"/>
    <lineage>
        <taxon>Eukaryota</taxon>
        <taxon>Fungi</taxon>
        <taxon>Fungi incertae sedis</taxon>
        <taxon>Mucoromycota</taxon>
        <taxon>Glomeromycotina</taxon>
        <taxon>Glomeromycetes</taxon>
        <taxon>Diversisporales</taxon>
        <taxon>Gigasporaceae</taxon>
        <taxon>Gigaspora</taxon>
    </lineage>
</organism>
<accession>A0ABN7X9U3</accession>
<proteinExistence type="predicted"/>
<feature type="non-terminal residue" evidence="1">
    <location>
        <position position="1"/>
    </location>
</feature>
<evidence type="ECO:0000313" key="2">
    <source>
        <dbReference type="Proteomes" id="UP000789901"/>
    </source>
</evidence>
<sequence>NPAAKYIYNQDIKDLLSIVNNTNTNDESCFWIKFAEIDQKDSFNNKKVFEGLYQIMAQVANLIFASLSSRAYNIFNQNFTGHVIQNIRLYCKHLPFVLHNPKLCFKNIAQVKKLVDTIKYTGPIIA</sequence>
<comment type="caution">
    <text evidence="1">The sequence shown here is derived from an EMBL/GenBank/DDBJ whole genome shotgun (WGS) entry which is preliminary data.</text>
</comment>
<dbReference type="Proteomes" id="UP000789901">
    <property type="component" value="Unassembled WGS sequence"/>
</dbReference>
<gene>
    <name evidence="1" type="ORF">GMARGA_LOCUS40723</name>
</gene>
<keyword evidence="2" id="KW-1185">Reference proteome</keyword>
<name>A0ABN7X9U3_GIGMA</name>
<protein>
    <submittedName>
        <fullName evidence="1">14058_t:CDS:1</fullName>
    </submittedName>
</protein>
<evidence type="ECO:0000313" key="1">
    <source>
        <dbReference type="EMBL" id="CAG8851400.1"/>
    </source>
</evidence>